<keyword evidence="2" id="KW-1185">Reference proteome</keyword>
<proteinExistence type="predicted"/>
<gene>
    <name evidence="1" type="ORF">BJX66DRAFT_308758</name>
</gene>
<protein>
    <submittedName>
        <fullName evidence="1">Uncharacterized protein</fullName>
    </submittedName>
</protein>
<dbReference type="EMBL" id="JBFTWV010000079">
    <property type="protein sequence ID" value="KAL2788413.1"/>
    <property type="molecule type" value="Genomic_DNA"/>
</dbReference>
<comment type="caution">
    <text evidence="1">The sequence shown here is derived from an EMBL/GenBank/DDBJ whole genome shotgun (WGS) entry which is preliminary data.</text>
</comment>
<sequence length="130" mass="14427">MGSDKQLEIPGEQLFYLAREKDHESSEANLQMARQSSPKRRAHLRVRVRAIAGVLALRAAVSKSPPVAGNIEAGDGWELGIPLRALLPTRDKMMMGVSYVVYFLAFCLRLTDPHIYLSTGADSDWEGLML</sequence>
<reference evidence="1 2" key="1">
    <citation type="submission" date="2024-07" db="EMBL/GenBank/DDBJ databases">
        <title>Section-level genome sequencing and comparative genomics of Aspergillus sections Usti and Cavernicolus.</title>
        <authorList>
            <consortium name="Lawrence Berkeley National Laboratory"/>
            <person name="Nybo J.L."/>
            <person name="Vesth T.C."/>
            <person name="Theobald S."/>
            <person name="Frisvad J.C."/>
            <person name="Larsen T.O."/>
            <person name="Kjaerboelling I."/>
            <person name="Rothschild-Mancinelli K."/>
            <person name="Lyhne E.K."/>
            <person name="Kogle M.E."/>
            <person name="Barry K."/>
            <person name="Clum A."/>
            <person name="Na H."/>
            <person name="Ledsgaard L."/>
            <person name="Lin J."/>
            <person name="Lipzen A."/>
            <person name="Kuo A."/>
            <person name="Riley R."/>
            <person name="Mondo S."/>
            <person name="Labutti K."/>
            <person name="Haridas S."/>
            <person name="Pangalinan J."/>
            <person name="Salamov A.A."/>
            <person name="Simmons B.A."/>
            <person name="Magnuson J.K."/>
            <person name="Chen J."/>
            <person name="Drula E."/>
            <person name="Henrissat B."/>
            <person name="Wiebenga A."/>
            <person name="Lubbers R.J."/>
            <person name="Gomes A.C."/>
            <person name="Makela M.R."/>
            <person name="Stajich J."/>
            <person name="Grigoriev I.V."/>
            <person name="Mortensen U.H."/>
            <person name="De Vries R.P."/>
            <person name="Baker S.E."/>
            <person name="Andersen M.R."/>
        </authorList>
    </citation>
    <scope>NUCLEOTIDE SEQUENCE [LARGE SCALE GENOMIC DNA]</scope>
    <source>
        <strain evidence="1 2">CBS 209.92</strain>
    </source>
</reference>
<evidence type="ECO:0000313" key="1">
    <source>
        <dbReference type="EMBL" id="KAL2788413.1"/>
    </source>
</evidence>
<accession>A0ABR4FZR4</accession>
<dbReference type="Proteomes" id="UP001610563">
    <property type="component" value="Unassembled WGS sequence"/>
</dbReference>
<organism evidence="1 2">
    <name type="scientific">Aspergillus keveii</name>
    <dbReference type="NCBI Taxonomy" id="714993"/>
    <lineage>
        <taxon>Eukaryota</taxon>
        <taxon>Fungi</taxon>
        <taxon>Dikarya</taxon>
        <taxon>Ascomycota</taxon>
        <taxon>Pezizomycotina</taxon>
        <taxon>Eurotiomycetes</taxon>
        <taxon>Eurotiomycetidae</taxon>
        <taxon>Eurotiales</taxon>
        <taxon>Aspergillaceae</taxon>
        <taxon>Aspergillus</taxon>
        <taxon>Aspergillus subgen. Nidulantes</taxon>
    </lineage>
</organism>
<evidence type="ECO:0000313" key="2">
    <source>
        <dbReference type="Proteomes" id="UP001610563"/>
    </source>
</evidence>
<feature type="non-terminal residue" evidence="1">
    <location>
        <position position="130"/>
    </location>
</feature>
<name>A0ABR4FZR4_9EURO</name>